<dbReference type="OrthoDB" id="10676553at2759"/>
<evidence type="ECO:0000313" key="1">
    <source>
        <dbReference type="EMBL" id="GER27489.1"/>
    </source>
</evidence>
<gene>
    <name evidence="1" type="ORF">STAS_03213</name>
</gene>
<sequence length="283" mass="31960">MIGFLPENICRLPLDSLNGFAQLIATPVPGEEQSPQLLEHSSFKSSHNTSIFSSSSSGKLVLTLPGFHKLRWAATEAATRRHRQPLEKDTGFRQPFLSPDKPTNRKLLRFTLAELNLHPSPLNPPTRIRSRARITIFSIENRVRAGPGRIPCQPSFRVDRPVYIRLHENDRRVIPPRPPQKCVGPTKTFFPGGSDRAVVHRKARVFVRVGFSLGRYYVCSSGGRVLEEYEARLDDGSRVSEYEVHCPDYGAFAVELSFGVHVECVLFALDEALEEDRFVRGRE</sequence>
<dbReference type="AlphaFoldDB" id="A0A5A7P470"/>
<organism evidence="1 2">
    <name type="scientific">Striga asiatica</name>
    <name type="common">Asiatic witchweed</name>
    <name type="synonym">Buchnera asiatica</name>
    <dbReference type="NCBI Taxonomy" id="4170"/>
    <lineage>
        <taxon>Eukaryota</taxon>
        <taxon>Viridiplantae</taxon>
        <taxon>Streptophyta</taxon>
        <taxon>Embryophyta</taxon>
        <taxon>Tracheophyta</taxon>
        <taxon>Spermatophyta</taxon>
        <taxon>Magnoliopsida</taxon>
        <taxon>eudicotyledons</taxon>
        <taxon>Gunneridae</taxon>
        <taxon>Pentapetalae</taxon>
        <taxon>asterids</taxon>
        <taxon>lamiids</taxon>
        <taxon>Lamiales</taxon>
        <taxon>Orobanchaceae</taxon>
        <taxon>Buchnereae</taxon>
        <taxon>Striga</taxon>
    </lineage>
</organism>
<proteinExistence type="predicted"/>
<accession>A0A5A7P470</accession>
<protein>
    <submittedName>
        <fullName evidence="1">ACT domain repeat 5</fullName>
    </submittedName>
</protein>
<evidence type="ECO:0000313" key="2">
    <source>
        <dbReference type="Proteomes" id="UP000325081"/>
    </source>
</evidence>
<keyword evidence="2" id="KW-1185">Reference proteome</keyword>
<comment type="caution">
    <text evidence="1">The sequence shown here is derived from an EMBL/GenBank/DDBJ whole genome shotgun (WGS) entry which is preliminary data.</text>
</comment>
<dbReference type="EMBL" id="BKCP01002002">
    <property type="protein sequence ID" value="GER27489.1"/>
    <property type="molecule type" value="Genomic_DNA"/>
</dbReference>
<reference evidence="2" key="1">
    <citation type="journal article" date="2019" name="Curr. Biol.">
        <title>Genome Sequence of Striga asiatica Provides Insight into the Evolution of Plant Parasitism.</title>
        <authorList>
            <person name="Yoshida S."/>
            <person name="Kim S."/>
            <person name="Wafula E.K."/>
            <person name="Tanskanen J."/>
            <person name="Kim Y.M."/>
            <person name="Honaas L."/>
            <person name="Yang Z."/>
            <person name="Spallek T."/>
            <person name="Conn C.E."/>
            <person name="Ichihashi Y."/>
            <person name="Cheong K."/>
            <person name="Cui S."/>
            <person name="Der J.P."/>
            <person name="Gundlach H."/>
            <person name="Jiao Y."/>
            <person name="Hori C."/>
            <person name="Ishida J.K."/>
            <person name="Kasahara H."/>
            <person name="Kiba T."/>
            <person name="Kim M.S."/>
            <person name="Koo N."/>
            <person name="Laohavisit A."/>
            <person name="Lee Y.H."/>
            <person name="Lumba S."/>
            <person name="McCourt P."/>
            <person name="Mortimer J.C."/>
            <person name="Mutuku J.M."/>
            <person name="Nomura T."/>
            <person name="Sasaki-Sekimoto Y."/>
            <person name="Seto Y."/>
            <person name="Wang Y."/>
            <person name="Wakatake T."/>
            <person name="Sakakibara H."/>
            <person name="Demura T."/>
            <person name="Yamaguchi S."/>
            <person name="Yoneyama K."/>
            <person name="Manabe R.I."/>
            <person name="Nelson D.C."/>
            <person name="Schulman A.H."/>
            <person name="Timko M.P."/>
            <person name="dePamphilis C.W."/>
            <person name="Choi D."/>
            <person name="Shirasu K."/>
        </authorList>
    </citation>
    <scope>NUCLEOTIDE SEQUENCE [LARGE SCALE GENOMIC DNA]</scope>
    <source>
        <strain evidence="2">cv. UVA1</strain>
    </source>
</reference>
<dbReference type="Proteomes" id="UP000325081">
    <property type="component" value="Unassembled WGS sequence"/>
</dbReference>
<name>A0A5A7P470_STRAF</name>